<keyword evidence="4" id="KW-1185">Reference proteome</keyword>
<feature type="compositionally biased region" description="Gly residues" evidence="1">
    <location>
        <begin position="109"/>
        <end position="118"/>
    </location>
</feature>
<dbReference type="InterPro" id="IPR052189">
    <property type="entry name" value="L-asp_N-monooxygenase_NS-form"/>
</dbReference>
<dbReference type="RefSeq" id="WP_207616651.1">
    <property type="nucleotide sequence ID" value="NZ_JAFNLL010000029.1"/>
</dbReference>
<feature type="domain" description="FAD-dependent urate hydroxylase HpyO/Asp monooxygenase CreE-like FAD/NAD(P)-binding" evidence="2">
    <location>
        <begin position="10"/>
        <end position="203"/>
    </location>
</feature>
<reference evidence="3" key="1">
    <citation type="submission" date="2021-03" db="EMBL/GenBank/DDBJ databases">
        <title>A new species, PO-11, isolated from a karst cave deposit.</title>
        <authorList>
            <person name="Zhaoxiaoyong W."/>
        </authorList>
    </citation>
    <scope>NUCLEOTIDE SEQUENCE</scope>
    <source>
        <strain evidence="3">PO-11</strain>
    </source>
</reference>
<organism evidence="3 4">
    <name type="scientific">Arthrobacter cavernae</name>
    <dbReference type="NCBI Taxonomy" id="2817681"/>
    <lineage>
        <taxon>Bacteria</taxon>
        <taxon>Bacillati</taxon>
        <taxon>Actinomycetota</taxon>
        <taxon>Actinomycetes</taxon>
        <taxon>Micrococcales</taxon>
        <taxon>Micrococcaceae</taxon>
        <taxon>Arthrobacter</taxon>
    </lineage>
</organism>
<evidence type="ECO:0000313" key="4">
    <source>
        <dbReference type="Proteomes" id="UP000664164"/>
    </source>
</evidence>
<dbReference type="AlphaFoldDB" id="A0A939HIT9"/>
<evidence type="ECO:0000256" key="1">
    <source>
        <dbReference type="SAM" id="MobiDB-lite"/>
    </source>
</evidence>
<name>A0A939HIT9_9MICC</name>
<protein>
    <submittedName>
        <fullName evidence="3">FAD/NAD(P)-binding protein</fullName>
    </submittedName>
</protein>
<dbReference type="EMBL" id="JAFNLL010000029">
    <property type="protein sequence ID" value="MBO1268807.1"/>
    <property type="molecule type" value="Genomic_DNA"/>
</dbReference>
<gene>
    <name evidence="3" type="ORF">J1902_12640</name>
</gene>
<dbReference type="Pfam" id="PF13454">
    <property type="entry name" value="NAD_binding_9"/>
    <property type="match status" value="1"/>
</dbReference>
<dbReference type="Proteomes" id="UP000664164">
    <property type="component" value="Unassembled WGS sequence"/>
</dbReference>
<dbReference type="PANTHER" id="PTHR40254:SF1">
    <property type="entry name" value="BLR0577 PROTEIN"/>
    <property type="match status" value="1"/>
</dbReference>
<evidence type="ECO:0000313" key="3">
    <source>
        <dbReference type="EMBL" id="MBO1268807.1"/>
    </source>
</evidence>
<dbReference type="InterPro" id="IPR038732">
    <property type="entry name" value="HpyO/CreE_NAD-binding"/>
</dbReference>
<dbReference type="PANTHER" id="PTHR40254">
    <property type="entry name" value="BLR0577 PROTEIN"/>
    <property type="match status" value="1"/>
</dbReference>
<feature type="region of interest" description="Disordered" evidence="1">
    <location>
        <begin position="89"/>
        <end position="121"/>
    </location>
</feature>
<proteinExistence type="predicted"/>
<sequence>MGKSQNIRVALIGAGPRGTSVLERLLANWAAAAARSGDAPAAPGRSLHIDVVDPFPAGPGHVWQPGQSRLYLMNTQSFYPTLIPEEPGLAPPLAGGSFDQWRSARRQDGGGQGGGGQDGTALSDAERAELAGLESDNFPSRALYGRYLRWTLAELLERLPDGVTVTFHASSATAARPAAGGFDVELDDGGSLAVDSLVLALGHIESRLNPEQRAFKDAAEELGLLYVPPAAPADVDWQQVPDQETVLVRGMGLNFFDVMGQLTEGRGGVFVEAGGVLEYRPSGREPRIVAASRRGTPYRAKAGLDGYYARSITLRYLTESAVARFKAAGIQPGFDHDLWPLLHRDALWAYYATLARSEPVAVSDAEEFLAALDDALRPHAHAAGSWEAVVAGLVHKHVVASRRLNLPGLAAPLAGRSFGSRAELDDAVVDYLDDDARRSALGEADPVKMAIGALHTGRAILKTAVADGGITDESWVAELRGWFESFVEGLASGPPALRSAQLAALARAGVVSFVGPDPKFSVDRGAGVFRAVSPWVHDAPVEARTLIEAMSPANRVAINVSPILRQLLADGLVRAKVMMTAEGSPVQTSGLDVEPHPYRPVGANGSVTEGIYVLGLQLSAAQWGTAIAAEARPAEGPAYTSGQRTLRDADEIARSILGL</sequence>
<accession>A0A939HIT9</accession>
<evidence type="ECO:0000259" key="2">
    <source>
        <dbReference type="Pfam" id="PF13454"/>
    </source>
</evidence>
<comment type="caution">
    <text evidence="3">The sequence shown here is derived from an EMBL/GenBank/DDBJ whole genome shotgun (WGS) entry which is preliminary data.</text>
</comment>